<protein>
    <recommendedName>
        <fullName evidence="3">RCC1-like domain-containing protein</fullName>
    </recommendedName>
</protein>
<feature type="chain" id="PRO_5020321331" description="RCC1-like domain-containing protein" evidence="2">
    <location>
        <begin position="29"/>
        <end position="686"/>
    </location>
</feature>
<dbReference type="AlphaFoldDB" id="A0A4U1JFP6"/>
<reference evidence="4 5" key="1">
    <citation type="submission" date="2019-04" db="EMBL/GenBank/DDBJ databases">
        <authorList>
            <person name="Li Y."/>
            <person name="Wang J."/>
        </authorList>
    </citation>
    <scope>NUCLEOTIDE SEQUENCE [LARGE SCALE GENOMIC DNA]</scope>
    <source>
        <strain evidence="4 5">DSM 14668</strain>
    </source>
</reference>
<evidence type="ECO:0000313" key="4">
    <source>
        <dbReference type="EMBL" id="TKD09885.1"/>
    </source>
</evidence>
<evidence type="ECO:0000256" key="2">
    <source>
        <dbReference type="SAM" id="SignalP"/>
    </source>
</evidence>
<sequence>MGRTFRVGLFGTLALAAFAGLASPACNAITGLDRFEVDPVLGSGAAGGVGQTCSTELDCPGETNECQTRACVAGRCELSMLPEGAPAQGQTPGDCMRNECDAEGQTRTVVDTNDVPGNGFECTVGECSPEGEPSISPRKQGSACTQGGGAVCDGSGKCVECNFSSDCSGGGPCSAGLCVPPECTDGSKNGDESDIDCGGPVCPPCGTGKGCTAIADCESKVCIAGVCQSPTCSDGVHNATETDADCGGGDCPDCQDGKSCLIASDCVSGVCTAGVCQAPTCSDAVKNGAETDVDCGGVGCAPCASGKTCAVHVDCTSEACLGGTCASIVQISAGSTNACVLLGDGTVRCWGANTQGQIGDGTVVEKLFPTPVSGLSGVTQISVGSNRVDTQGTHACARTGDGKVSCWGRNATGQIGNGSTAAATTPKAVNLTNVVQVAAGGRHTCARLMTGTVRCWGAGTAGQLGNNVAENRTTPTGDLANVTATALAAGDMHNCAVLQSGEVRCWGDGSDGQLGSGVADRLVPTLVPNLTGISQVSAGNRFTCVVSAGGTALRCMGENAGGQLGIGNTTQQNAPALVPGLMDITGLSLGTDATLGGHSCVVLAGGGLRCFGANTRGELGTGDKTNQSAPQMINVPPVAEVALGLQFTCVRLVSGPVRCWGRNDLGQLGTGAKGADQTAPVPVVFP</sequence>
<gene>
    <name evidence="4" type="ORF">E8A74_09740</name>
</gene>
<dbReference type="PANTHER" id="PTHR22872">
    <property type="entry name" value="BTK-BINDING PROTEIN-RELATED"/>
    <property type="match status" value="1"/>
</dbReference>
<keyword evidence="2" id="KW-0732">Signal</keyword>
<name>A0A4U1JFP6_9BACT</name>
<dbReference type="Gene3D" id="2.130.10.30">
    <property type="entry name" value="Regulator of chromosome condensation 1/beta-lactamase-inhibitor protein II"/>
    <property type="match status" value="2"/>
</dbReference>
<dbReference type="Proteomes" id="UP000309215">
    <property type="component" value="Unassembled WGS sequence"/>
</dbReference>
<dbReference type="InterPro" id="IPR009091">
    <property type="entry name" value="RCC1/BLIP-II"/>
</dbReference>
<dbReference type="Pfam" id="PF25390">
    <property type="entry name" value="WD40_RLD"/>
    <property type="match status" value="1"/>
</dbReference>
<organism evidence="4 5">
    <name type="scientific">Polyangium fumosum</name>
    <dbReference type="NCBI Taxonomy" id="889272"/>
    <lineage>
        <taxon>Bacteria</taxon>
        <taxon>Pseudomonadati</taxon>
        <taxon>Myxococcota</taxon>
        <taxon>Polyangia</taxon>
        <taxon>Polyangiales</taxon>
        <taxon>Polyangiaceae</taxon>
        <taxon>Polyangium</taxon>
    </lineage>
</organism>
<dbReference type="RefSeq" id="WP_136928684.1">
    <property type="nucleotide sequence ID" value="NZ_SSMQ01000008.1"/>
</dbReference>
<dbReference type="OrthoDB" id="9758365at2"/>
<dbReference type="PROSITE" id="PS50012">
    <property type="entry name" value="RCC1_3"/>
    <property type="match status" value="6"/>
</dbReference>
<keyword evidence="1" id="KW-0677">Repeat</keyword>
<dbReference type="PRINTS" id="PR00633">
    <property type="entry name" value="RCCNDNSATION"/>
</dbReference>
<dbReference type="EMBL" id="SSMQ01000008">
    <property type="protein sequence ID" value="TKD09885.1"/>
    <property type="molecule type" value="Genomic_DNA"/>
</dbReference>
<evidence type="ECO:0000256" key="1">
    <source>
        <dbReference type="ARBA" id="ARBA00022737"/>
    </source>
</evidence>
<proteinExistence type="predicted"/>
<dbReference type="SUPFAM" id="SSF50985">
    <property type="entry name" value="RCC1/BLIP-II"/>
    <property type="match status" value="1"/>
</dbReference>
<dbReference type="InterPro" id="IPR058923">
    <property type="entry name" value="RCC1-like_dom"/>
</dbReference>
<keyword evidence="5" id="KW-1185">Reference proteome</keyword>
<evidence type="ECO:0000259" key="3">
    <source>
        <dbReference type="Pfam" id="PF25390"/>
    </source>
</evidence>
<feature type="signal peptide" evidence="2">
    <location>
        <begin position="1"/>
        <end position="28"/>
    </location>
</feature>
<dbReference type="InterPro" id="IPR000408">
    <property type="entry name" value="Reg_chr_condens"/>
</dbReference>
<dbReference type="InterPro" id="IPR051625">
    <property type="entry name" value="Signaling_Regulatory_Domain"/>
</dbReference>
<comment type="caution">
    <text evidence="4">The sequence shown here is derived from an EMBL/GenBank/DDBJ whole genome shotgun (WGS) entry which is preliminary data.</text>
</comment>
<feature type="domain" description="RCC1-like" evidence="3">
    <location>
        <begin position="326"/>
        <end position="649"/>
    </location>
</feature>
<evidence type="ECO:0000313" key="5">
    <source>
        <dbReference type="Proteomes" id="UP000309215"/>
    </source>
</evidence>
<accession>A0A4U1JFP6</accession>